<accession>A0A655IWP2</accession>
<proteinExistence type="predicted"/>
<dbReference type="EMBL" id="CNFU01000914">
    <property type="protein sequence ID" value="CKS73491.1"/>
    <property type="molecule type" value="Genomic_DNA"/>
</dbReference>
<evidence type="ECO:0000313" key="6">
    <source>
        <dbReference type="Proteomes" id="UP000044938"/>
    </source>
</evidence>
<evidence type="ECO:0000313" key="4">
    <source>
        <dbReference type="EMBL" id="COW23885.1"/>
    </source>
</evidence>
<evidence type="ECO:0000313" key="7">
    <source>
        <dbReference type="Proteomes" id="UP000049023"/>
    </source>
</evidence>
<dbReference type="Proteomes" id="UP000049023">
    <property type="component" value="Unassembled WGS sequence"/>
</dbReference>
<protein>
    <submittedName>
        <fullName evidence="4">Uncharacterized protein</fullName>
    </submittedName>
</protein>
<sequence>MALNSLVPKLRDARTASSLTAKSPPGLAPRASVNRSASAPNISTQSSGSMTLPLDLLILRPDSSRISPCRNTSVNGTCGPRRPSRVMAASSPTKVPNIIILATQKNKMS</sequence>
<dbReference type="AlphaFoldDB" id="A0A655IWP2"/>
<feature type="region of interest" description="Disordered" evidence="1">
    <location>
        <begin position="1"/>
        <end position="49"/>
    </location>
</feature>
<evidence type="ECO:0000256" key="1">
    <source>
        <dbReference type="SAM" id="MobiDB-lite"/>
    </source>
</evidence>
<dbReference type="Proteomes" id="UP000039217">
    <property type="component" value="Unassembled WGS sequence"/>
</dbReference>
<name>A0A655IWP2_MYCTX</name>
<organism evidence="4 6">
    <name type="scientific">Mycobacterium tuberculosis</name>
    <dbReference type="NCBI Taxonomy" id="1773"/>
    <lineage>
        <taxon>Bacteria</taxon>
        <taxon>Bacillati</taxon>
        <taxon>Actinomycetota</taxon>
        <taxon>Actinomycetes</taxon>
        <taxon>Mycobacteriales</taxon>
        <taxon>Mycobacteriaceae</taxon>
        <taxon>Mycobacterium</taxon>
        <taxon>Mycobacterium tuberculosis complex</taxon>
    </lineage>
</organism>
<feature type="region of interest" description="Disordered" evidence="1">
    <location>
        <begin position="68"/>
        <end position="91"/>
    </location>
</feature>
<gene>
    <name evidence="3" type="ORF">ERS007661_00978</name>
    <name evidence="4" type="ORF">ERS007720_02101</name>
    <name evidence="2" type="ORF">ERS027661_03469</name>
</gene>
<dbReference type="EMBL" id="CQQC01000231">
    <property type="protein sequence ID" value="CNU64417.1"/>
    <property type="molecule type" value="Genomic_DNA"/>
</dbReference>
<reference evidence="5 6" key="1">
    <citation type="submission" date="2015-03" db="EMBL/GenBank/DDBJ databases">
        <authorList>
            <consortium name="Pathogen Informatics"/>
        </authorList>
    </citation>
    <scope>NUCLEOTIDE SEQUENCE [LARGE SCALE GENOMIC DNA]</scope>
    <source>
        <strain evidence="2 7">Bir 187</strain>
        <strain evidence="3 5">D00501624</strain>
        <strain evidence="4 6">M09401471</strain>
    </source>
</reference>
<evidence type="ECO:0000313" key="2">
    <source>
        <dbReference type="EMBL" id="CKS73491.1"/>
    </source>
</evidence>
<evidence type="ECO:0000313" key="5">
    <source>
        <dbReference type="Proteomes" id="UP000039217"/>
    </source>
</evidence>
<dbReference type="EMBL" id="CSAJ01000249">
    <property type="protein sequence ID" value="COW23885.1"/>
    <property type="molecule type" value="Genomic_DNA"/>
</dbReference>
<feature type="compositionally biased region" description="Polar residues" evidence="1">
    <location>
        <begin position="33"/>
        <end position="49"/>
    </location>
</feature>
<evidence type="ECO:0000313" key="3">
    <source>
        <dbReference type="EMBL" id="CNU64417.1"/>
    </source>
</evidence>
<dbReference type="Proteomes" id="UP000044938">
    <property type="component" value="Unassembled WGS sequence"/>
</dbReference>